<feature type="compositionally biased region" description="Basic and acidic residues" evidence="2">
    <location>
        <begin position="974"/>
        <end position="995"/>
    </location>
</feature>
<reference evidence="5" key="1">
    <citation type="submission" date="2025-08" db="UniProtKB">
        <authorList>
            <consortium name="RefSeq"/>
        </authorList>
    </citation>
    <scope>IDENTIFICATION</scope>
    <source>
        <tissue evidence="5">Muscle</tissue>
    </source>
</reference>
<dbReference type="RefSeq" id="XP_022255951.1">
    <property type="nucleotide sequence ID" value="XM_022400243.1"/>
</dbReference>
<organism evidence="4 5">
    <name type="scientific">Limulus polyphemus</name>
    <name type="common">Atlantic horseshoe crab</name>
    <dbReference type="NCBI Taxonomy" id="6850"/>
    <lineage>
        <taxon>Eukaryota</taxon>
        <taxon>Metazoa</taxon>
        <taxon>Ecdysozoa</taxon>
        <taxon>Arthropoda</taxon>
        <taxon>Chelicerata</taxon>
        <taxon>Merostomata</taxon>
        <taxon>Xiphosura</taxon>
        <taxon>Limulidae</taxon>
        <taxon>Limulus</taxon>
    </lineage>
</organism>
<feature type="compositionally biased region" description="Polar residues" evidence="2">
    <location>
        <begin position="762"/>
        <end position="773"/>
    </location>
</feature>
<feature type="region of interest" description="Disordered" evidence="2">
    <location>
        <begin position="967"/>
        <end position="995"/>
    </location>
</feature>
<dbReference type="Pfam" id="PF24782">
    <property type="entry name" value="WD40_MABP1-WDR62_2nd"/>
    <property type="match status" value="1"/>
</dbReference>
<dbReference type="GeneID" id="106471626"/>
<dbReference type="PANTHER" id="PTHR45589">
    <property type="entry name" value="WD REPEAT DOMAIN 62, ISOFORM G"/>
    <property type="match status" value="1"/>
</dbReference>
<feature type="compositionally biased region" description="Basic and acidic residues" evidence="2">
    <location>
        <begin position="790"/>
        <end position="800"/>
    </location>
</feature>
<protein>
    <submittedName>
        <fullName evidence="5">Mitogen-activated protein kinase-binding protein 1-like isoform X1</fullName>
    </submittedName>
</protein>
<dbReference type="PANTHER" id="PTHR45589:SF1">
    <property type="entry name" value="WD REPEAT DOMAIN 62, ISOFORM G"/>
    <property type="match status" value="1"/>
</dbReference>
<evidence type="ECO:0000256" key="2">
    <source>
        <dbReference type="SAM" id="MobiDB-lite"/>
    </source>
</evidence>
<dbReference type="InterPro" id="IPR052779">
    <property type="entry name" value="WDR62"/>
</dbReference>
<name>A0ABM1TJ95_LIMPO</name>
<sequence>MELSTESYFKAVKLFRVSSFRLCRLSYLFLQVKALSFSAGGNYFVTVGNRHVKFWYLEYSRSTKYKMEPVPLMGRSAILGDQRNNYFCDVACGRGDMADNTYAITKSGLLCVFNSRRLLEKWVELRTTSANCICVCEEYIFIGCAEGIVRCFSPFNLQFISTLPKPHYLGVDVAKGVMGSRINSHPAGAKYPDTVAITFDETCRKVTCVYNDHSFYVWDVKDMKKIGKSHSSMYHSACIWGVETYPEQSDKQRSVVPPGTFFTCSSDDTIRVWNTEHNLNHNSNFQKNIYSSDLLKILYTDPDLTYLCDVDFNPAGSNDKVDTTYDGKNGVRCLRISHNGHHLAAGDRSGNIRICDLQMMEVSCKLEAHDSEVLCLEYSKPINGRRYLASASRDRLIHVFDVNHGYSFQQTLDDHSSSITAIRFVQTASQHQMISCGADKSIIFRRAQLAPQLSFVREHHVVGKTTLYDMEVDNTQQHILTACQDRNIRVYSVNSVKNTRSFRGSQGEDGTLIKLMLDNTGTYLATSCTNKSLYIYDYYSGECVASMFGHSELVTGLKFTNNGKHLISVSGDGCIFLWKLPVEITQAMLSRQNLPETTTLPSVWQDGRRSAVAVTKPLQTLEKEAEKAEMNNNNFYPDAQKNNREDMEENTPGYRFSMGQLPFWAKKQMFEDLSDTNRNIEQRNPPPVQPRGRWAQRLDGQGLIVKSYLNSDSVIPFPNIPNKQGEQNISAIEFRYRKESITKQKQDGRYEGDFEVSEESMQETQSGSYQKQVTLKLGKETDRVISPLGGKKDARARHPTDSSSASSLKLEDVEAEDERSDTEGSETVYYLQSEDISEMGDRCFHVNTTNEDNLRESRKKQRRPSKTERFRDIPVINAPDYNELNSDDEDSGTPVDENRSILHSFSISTENLERLGKREKYMKSNYESLEKGPVDSHTENAVDSDTGYMPRHSISAKFLARSLHTALVRPTNSETEKEKTSDRQKTDIKPNKREELTKALNEARKKLETLGWKGGLSTSKSMGDLHNATGNETTVKPKTEPSTENSIRRTASISDLSTPSSARRRLLPTAPTPKSLAVSQSSTAPLWAQAKTQSGDQNSNRLLSPWNNMPRSASMSSLQGEEKVSTSGSPLLKVPSTHTLAKVSGTPRRSGVVASPLSKAPSTSSVSALGRSVPNLPPPRRLSLRGLEPLKLPPDSTSSDSSPTEPQSSHPVMRVVSVGRERSLSSSEFGKGRGYSPESNRLYNTLTPRKIQPTIDPSRSKSERDLSRLGKDSGYDTSTSTQAKVEPMLSVLPIVNDEDGVNINGIIPEEVSSTRGERGFVLLSDASSIPLTQDLCVKVADELRRVTNYAIQIFQRVTLDTDLPSADKSAMTTTLAQGVLQAQQNLRPAVPPMPLWNPSSNSLDTITSHGTAKRVSINSPSLVASDFVQQTTGKKLEPTNQPEIVNAMTLLQQYSDKLLNLVEQRMNQSGGHENSD</sequence>
<feature type="compositionally biased region" description="Polar residues" evidence="2">
    <location>
        <begin position="1077"/>
        <end position="1129"/>
    </location>
</feature>
<feature type="region of interest" description="Disordered" evidence="2">
    <location>
        <begin position="847"/>
        <end position="897"/>
    </location>
</feature>
<dbReference type="InterPro" id="IPR056162">
    <property type="entry name" value="WD40_MABP1-WDR62_2nd"/>
</dbReference>
<feature type="repeat" description="WD" evidence="1">
    <location>
        <begin position="547"/>
        <end position="580"/>
    </location>
</feature>
<evidence type="ECO:0000256" key="1">
    <source>
        <dbReference type="PROSITE-ProRule" id="PRU00221"/>
    </source>
</evidence>
<dbReference type="PROSITE" id="PS50294">
    <property type="entry name" value="WD_REPEATS_REGION"/>
    <property type="match status" value="1"/>
</dbReference>
<evidence type="ECO:0000259" key="3">
    <source>
        <dbReference type="Pfam" id="PF24782"/>
    </source>
</evidence>
<dbReference type="SMART" id="SM00320">
    <property type="entry name" value="WD40"/>
    <property type="match status" value="9"/>
</dbReference>
<dbReference type="InterPro" id="IPR015943">
    <property type="entry name" value="WD40/YVTN_repeat-like_dom_sf"/>
</dbReference>
<keyword evidence="4" id="KW-1185">Reference proteome</keyword>
<feature type="compositionally biased region" description="Basic and acidic residues" evidence="2">
    <location>
        <begin position="742"/>
        <end position="752"/>
    </location>
</feature>
<feature type="repeat" description="WD" evidence="1">
    <location>
        <begin position="366"/>
        <end position="410"/>
    </location>
</feature>
<dbReference type="InterPro" id="IPR001680">
    <property type="entry name" value="WD40_rpt"/>
</dbReference>
<feature type="compositionally biased region" description="Acidic residues" evidence="2">
    <location>
        <begin position="813"/>
        <end position="824"/>
    </location>
</feature>
<feature type="domain" description="MABP1/WDR62 second WD40" evidence="3">
    <location>
        <begin position="239"/>
        <end position="580"/>
    </location>
</feature>
<feature type="region of interest" description="Disordered" evidence="2">
    <location>
        <begin position="1011"/>
        <end position="1280"/>
    </location>
</feature>
<dbReference type="Proteomes" id="UP000694941">
    <property type="component" value="Unplaced"/>
</dbReference>
<feature type="compositionally biased region" description="Low complexity" evidence="2">
    <location>
        <begin position="1184"/>
        <end position="1209"/>
    </location>
</feature>
<proteinExistence type="predicted"/>
<feature type="compositionally biased region" description="Polar residues" evidence="2">
    <location>
        <begin position="1042"/>
        <end position="1061"/>
    </location>
</feature>
<dbReference type="PROSITE" id="PS50082">
    <property type="entry name" value="WD_REPEATS_2"/>
    <property type="match status" value="2"/>
</dbReference>
<feature type="region of interest" description="Disordered" evidence="2">
    <location>
        <begin position="742"/>
        <end position="826"/>
    </location>
</feature>
<keyword evidence="1" id="KW-0853">WD repeat</keyword>
<dbReference type="SUPFAM" id="SSF50978">
    <property type="entry name" value="WD40 repeat-like"/>
    <property type="match status" value="2"/>
</dbReference>
<feature type="compositionally biased region" description="Basic and acidic residues" evidence="2">
    <location>
        <begin position="1258"/>
        <end position="1274"/>
    </location>
</feature>
<dbReference type="InterPro" id="IPR036322">
    <property type="entry name" value="WD40_repeat_dom_sf"/>
</dbReference>
<evidence type="ECO:0000313" key="4">
    <source>
        <dbReference type="Proteomes" id="UP000694941"/>
    </source>
</evidence>
<feature type="compositionally biased region" description="Polar residues" evidence="2">
    <location>
        <begin position="1237"/>
        <end position="1247"/>
    </location>
</feature>
<dbReference type="Gene3D" id="2.130.10.10">
    <property type="entry name" value="YVTN repeat-like/Quinoprotein amine dehydrogenase"/>
    <property type="match status" value="4"/>
</dbReference>
<accession>A0ABM1TJ95</accession>
<evidence type="ECO:0000313" key="5">
    <source>
        <dbReference type="RefSeq" id="XP_022255951.1"/>
    </source>
</evidence>
<gene>
    <name evidence="5" type="primary">LOC106471626</name>
</gene>